<dbReference type="AlphaFoldDB" id="A0ABD5R6Q6"/>
<dbReference type="InterPro" id="IPR038735">
    <property type="entry name" value="MSMEG_1276-like_NTP-PPase_dom"/>
</dbReference>
<dbReference type="Proteomes" id="UP001596201">
    <property type="component" value="Unassembled WGS sequence"/>
</dbReference>
<sequence length="103" mass="11530">MVEEDDKLVRDRIPELIRADDEVPATETVAGEAYRERLHDQLDEEVAEYHESGRVAELADVLAVVNALAALDDVSPGELEAMRREKRAERGGFDDGVVLKRVE</sequence>
<evidence type="ECO:0008006" key="3">
    <source>
        <dbReference type="Google" id="ProtNLM"/>
    </source>
</evidence>
<protein>
    <recommendedName>
        <fullName evidence="3">Phosphoribosyl-ATP pyrophosphohydrolase</fullName>
    </recommendedName>
</protein>
<evidence type="ECO:0000313" key="2">
    <source>
        <dbReference type="Proteomes" id="UP001596201"/>
    </source>
</evidence>
<organism evidence="1 2">
    <name type="scientific">Salinirubrum litoreum</name>
    <dbReference type="NCBI Taxonomy" id="1126234"/>
    <lineage>
        <taxon>Archaea</taxon>
        <taxon>Methanobacteriati</taxon>
        <taxon>Methanobacteriota</taxon>
        <taxon>Stenosarchaea group</taxon>
        <taxon>Halobacteria</taxon>
        <taxon>Halobacteriales</taxon>
        <taxon>Haloferacaceae</taxon>
        <taxon>Salinirubrum</taxon>
    </lineage>
</organism>
<accession>A0ABD5R6Q6</accession>
<reference evidence="1 2" key="1">
    <citation type="journal article" date="2019" name="Int. J. Syst. Evol. Microbiol.">
        <title>The Global Catalogue of Microorganisms (GCM) 10K type strain sequencing project: providing services to taxonomists for standard genome sequencing and annotation.</title>
        <authorList>
            <consortium name="The Broad Institute Genomics Platform"/>
            <consortium name="The Broad Institute Genome Sequencing Center for Infectious Disease"/>
            <person name="Wu L."/>
            <person name="Ma J."/>
        </authorList>
    </citation>
    <scope>NUCLEOTIDE SEQUENCE [LARGE SCALE GENOMIC DNA]</scope>
    <source>
        <strain evidence="1 2">CGMCC 1.12237</strain>
    </source>
</reference>
<gene>
    <name evidence="1" type="ORF">ACFPJ5_01755</name>
</gene>
<proteinExistence type="predicted"/>
<name>A0ABD5R6Q6_9EURY</name>
<dbReference type="RefSeq" id="WP_227229068.1">
    <property type="nucleotide sequence ID" value="NZ_JAJCVJ010000001.1"/>
</dbReference>
<keyword evidence="2" id="KW-1185">Reference proteome</keyword>
<evidence type="ECO:0000313" key="1">
    <source>
        <dbReference type="EMBL" id="MFC5365645.1"/>
    </source>
</evidence>
<dbReference type="EMBL" id="JBHSKX010000001">
    <property type="protein sequence ID" value="MFC5365645.1"/>
    <property type="molecule type" value="Genomic_DNA"/>
</dbReference>
<comment type="caution">
    <text evidence="1">The sequence shown here is derived from an EMBL/GenBank/DDBJ whole genome shotgun (WGS) entry which is preliminary data.</text>
</comment>
<dbReference type="CDD" id="cd11532">
    <property type="entry name" value="NTP-PPase_COG4997"/>
    <property type="match status" value="1"/>
</dbReference>